<dbReference type="KEGG" id="cyz:C3B44_01930"/>
<evidence type="ECO:0000313" key="6">
    <source>
        <dbReference type="EMBL" id="PWC02794.1"/>
    </source>
</evidence>
<dbReference type="PANTHER" id="PTHR30520:SF8">
    <property type="entry name" value="NITRITE TRANSPORTER NIRC"/>
    <property type="match status" value="1"/>
</dbReference>
<dbReference type="OrthoDB" id="9786493at2"/>
<sequence length="268" mass="28400">MALNDTIEGGVNKKVTLMQSDVPRFGVRAILAGVYLTLGTGFAVAAGNAVESAVPGHGLGALVFALFFGLGLFAIVILNTELATGNMMFGSYGATTGQIGWGKALWFMLFTTIFNLIGVILIAVILGLSGKFGGFDETHLAITLTEGKLDKTWWEALLEGMAANFVVNMAIVAALFAKEFVSKFFVIIPIIAIFVGLGLEHVIANFSLMSIAGFADLFNGGGAFGGGFPLGDVLWNWLWVWIGNFIGGGLLIGGVYAWLNKGNEVYRD</sequence>
<dbReference type="AlphaFoldDB" id="A0A2U1T9U9"/>
<feature type="transmembrane region" description="Helical" evidence="5">
    <location>
        <begin position="184"/>
        <end position="204"/>
    </location>
</feature>
<keyword evidence="2 5" id="KW-0812">Transmembrane</keyword>
<accession>A0A2U1T9U9</accession>
<dbReference type="InterPro" id="IPR023271">
    <property type="entry name" value="Aquaporin-like"/>
</dbReference>
<feature type="transmembrane region" description="Helical" evidence="5">
    <location>
        <begin position="238"/>
        <end position="259"/>
    </location>
</feature>
<organism evidence="6 7">
    <name type="scientific">Corynebacterium yudongzhengii</name>
    <dbReference type="NCBI Taxonomy" id="2080740"/>
    <lineage>
        <taxon>Bacteria</taxon>
        <taxon>Bacillati</taxon>
        <taxon>Actinomycetota</taxon>
        <taxon>Actinomycetes</taxon>
        <taxon>Mycobacteriales</taxon>
        <taxon>Corynebacteriaceae</taxon>
        <taxon>Corynebacterium</taxon>
    </lineage>
</organism>
<evidence type="ECO:0000256" key="3">
    <source>
        <dbReference type="ARBA" id="ARBA00022989"/>
    </source>
</evidence>
<evidence type="ECO:0000256" key="5">
    <source>
        <dbReference type="SAM" id="Phobius"/>
    </source>
</evidence>
<dbReference type="InterPro" id="IPR000292">
    <property type="entry name" value="For/NO2_transpt"/>
</dbReference>
<keyword evidence="4 5" id="KW-0472">Membrane</keyword>
<evidence type="ECO:0000256" key="1">
    <source>
        <dbReference type="ARBA" id="ARBA00004141"/>
    </source>
</evidence>
<proteinExistence type="predicted"/>
<dbReference type="EMBL" id="QEEZ01000001">
    <property type="protein sequence ID" value="PWC02794.1"/>
    <property type="molecule type" value="Genomic_DNA"/>
</dbReference>
<dbReference type="Gene3D" id="1.20.1080.10">
    <property type="entry name" value="Glycerol uptake facilitator protein"/>
    <property type="match status" value="1"/>
</dbReference>
<dbReference type="GO" id="GO:0005886">
    <property type="term" value="C:plasma membrane"/>
    <property type="evidence" value="ECO:0007669"/>
    <property type="project" value="TreeGrafter"/>
</dbReference>
<evidence type="ECO:0000256" key="4">
    <source>
        <dbReference type="ARBA" id="ARBA00023136"/>
    </source>
</evidence>
<gene>
    <name evidence="6" type="ORF">DF222_00660</name>
</gene>
<name>A0A2U1T9U9_9CORY</name>
<dbReference type="Pfam" id="PF01226">
    <property type="entry name" value="Form_Nir_trans"/>
    <property type="match status" value="1"/>
</dbReference>
<protein>
    <submittedName>
        <fullName evidence="6">Formate/nitrite transporter family protein</fullName>
    </submittedName>
</protein>
<dbReference type="GO" id="GO:0015499">
    <property type="term" value="F:formate transmembrane transporter activity"/>
    <property type="evidence" value="ECO:0007669"/>
    <property type="project" value="TreeGrafter"/>
</dbReference>
<dbReference type="RefSeq" id="WP_108430876.1">
    <property type="nucleotide sequence ID" value="NZ_CP026947.1"/>
</dbReference>
<reference evidence="7" key="1">
    <citation type="submission" date="2018-04" db="EMBL/GenBank/DDBJ databases">
        <authorList>
            <person name="Liu S."/>
            <person name="Wang Z."/>
            <person name="Li J."/>
        </authorList>
    </citation>
    <scope>NUCLEOTIDE SEQUENCE [LARGE SCALE GENOMIC DNA]</scope>
    <source>
        <strain evidence="7">2189</strain>
    </source>
</reference>
<feature type="transmembrane region" description="Helical" evidence="5">
    <location>
        <begin position="59"/>
        <end position="83"/>
    </location>
</feature>
<feature type="transmembrane region" description="Helical" evidence="5">
    <location>
        <begin position="156"/>
        <end position="177"/>
    </location>
</feature>
<comment type="subcellular location">
    <subcellularLocation>
        <location evidence="1">Membrane</location>
        <topology evidence="1">Multi-pass membrane protein</topology>
    </subcellularLocation>
</comment>
<feature type="transmembrane region" description="Helical" evidence="5">
    <location>
        <begin position="104"/>
        <end position="128"/>
    </location>
</feature>
<keyword evidence="3 5" id="KW-1133">Transmembrane helix</keyword>
<keyword evidence="7" id="KW-1185">Reference proteome</keyword>
<evidence type="ECO:0000256" key="2">
    <source>
        <dbReference type="ARBA" id="ARBA00022692"/>
    </source>
</evidence>
<feature type="transmembrane region" description="Helical" evidence="5">
    <location>
        <begin position="25"/>
        <end position="47"/>
    </location>
</feature>
<dbReference type="PANTHER" id="PTHR30520">
    <property type="entry name" value="FORMATE TRANSPORTER-RELATED"/>
    <property type="match status" value="1"/>
</dbReference>
<comment type="caution">
    <text evidence="6">The sequence shown here is derived from an EMBL/GenBank/DDBJ whole genome shotgun (WGS) entry which is preliminary data.</text>
</comment>
<dbReference type="Proteomes" id="UP000244989">
    <property type="component" value="Unassembled WGS sequence"/>
</dbReference>
<evidence type="ECO:0000313" key="7">
    <source>
        <dbReference type="Proteomes" id="UP000244989"/>
    </source>
</evidence>